<reference evidence="1" key="1">
    <citation type="submission" date="2011-10" db="EMBL/GenBank/DDBJ databases">
        <title>The Genome Sequence of Oxalobacter formigenes HOxBLS.</title>
        <authorList>
            <consortium name="The Broad Institute Genome Sequencing Platform"/>
            <person name="Earl A."/>
            <person name="Ward D."/>
            <person name="Feldgarden M."/>
            <person name="Gevers D."/>
            <person name="Allison M.J."/>
            <person name="Humphrey S."/>
            <person name="Young S.K."/>
            <person name="Zeng Q."/>
            <person name="Gargeya S."/>
            <person name="Fitzgerald M."/>
            <person name="Haas B."/>
            <person name="Abouelleil A."/>
            <person name="Alvarado L."/>
            <person name="Arachchi H.M."/>
            <person name="Berlin A."/>
            <person name="Brown A."/>
            <person name="Chapman S.B."/>
            <person name="Chen Z."/>
            <person name="Dunbar C."/>
            <person name="Freedman E."/>
            <person name="Gearin G."/>
            <person name="Goldberg J."/>
            <person name="Griggs A."/>
            <person name="Gujja S."/>
            <person name="Heiman D."/>
            <person name="Howarth C."/>
            <person name="Larson L."/>
            <person name="Lui A."/>
            <person name="MacDonald P.J.P."/>
            <person name="Montmayeur A."/>
            <person name="Murphy C."/>
            <person name="Neiman D."/>
            <person name="Pearson M."/>
            <person name="Priest M."/>
            <person name="Roberts A."/>
            <person name="Saif S."/>
            <person name="Shea T."/>
            <person name="Shenoy N."/>
            <person name="Sisk P."/>
            <person name="Stolte C."/>
            <person name="Sykes S."/>
            <person name="Wortman J."/>
            <person name="Nusbaum C."/>
            <person name="Birren B."/>
        </authorList>
    </citation>
    <scope>NUCLEOTIDE SEQUENCE [LARGE SCALE GENOMIC DNA]</scope>
    <source>
        <strain evidence="1">HOxBLS</strain>
    </source>
</reference>
<dbReference type="EMBL" id="ACDP02000006">
    <property type="protein sequence ID" value="EEO28196.1"/>
    <property type="molecule type" value="Genomic_DNA"/>
</dbReference>
<accession>C3X4R0</accession>
<evidence type="ECO:0000313" key="2">
    <source>
        <dbReference type="Proteomes" id="UP000003973"/>
    </source>
</evidence>
<protein>
    <submittedName>
        <fullName evidence="1">Uncharacterized protein</fullName>
    </submittedName>
</protein>
<comment type="caution">
    <text evidence="1">The sequence shown here is derived from an EMBL/GenBank/DDBJ whole genome shotgun (WGS) entry which is preliminary data.</text>
</comment>
<keyword evidence="2" id="KW-1185">Reference proteome</keyword>
<sequence>MKPKSSLQYNYPMEMLHQEYFTSGGEICLTGSMLAHPYFVSPLGKLIAQLKRKGHNIEACETEYKAMQKTLRQWNRALEQQAYETIRLRHSRKN</sequence>
<name>C3X4R0_9BURK</name>
<dbReference type="AlphaFoldDB" id="C3X4R0"/>
<organism evidence="1 2">
    <name type="scientific">Oxalobacter paraformigenes</name>
    <dbReference type="NCBI Taxonomy" id="556268"/>
    <lineage>
        <taxon>Bacteria</taxon>
        <taxon>Pseudomonadati</taxon>
        <taxon>Pseudomonadota</taxon>
        <taxon>Betaproteobacteria</taxon>
        <taxon>Burkholderiales</taxon>
        <taxon>Oxalobacteraceae</taxon>
        <taxon>Oxalobacter</taxon>
    </lineage>
</organism>
<evidence type="ECO:0000313" key="1">
    <source>
        <dbReference type="EMBL" id="EEO28196.1"/>
    </source>
</evidence>
<gene>
    <name evidence="1" type="ORF">OFAG_01349</name>
</gene>
<dbReference type="RefSeq" id="WP_005877733.1">
    <property type="nucleotide sequence ID" value="NZ_CABMNL010000001.1"/>
</dbReference>
<dbReference type="HOGENOM" id="CLU_2383360_0_0_4"/>
<dbReference type="Proteomes" id="UP000003973">
    <property type="component" value="Unassembled WGS sequence"/>
</dbReference>
<proteinExistence type="predicted"/>